<reference evidence="1" key="1">
    <citation type="submission" date="2023-10" db="EMBL/GenBank/DDBJ databases">
        <title>Genome assembly of Pristionchus species.</title>
        <authorList>
            <person name="Yoshida K."/>
            <person name="Sommer R.J."/>
        </authorList>
    </citation>
    <scope>NUCLEOTIDE SEQUENCE</scope>
    <source>
        <strain evidence="1">RS5133</strain>
    </source>
</reference>
<keyword evidence="2" id="KW-1185">Reference proteome</keyword>
<comment type="caution">
    <text evidence="1">The sequence shown here is derived from an EMBL/GenBank/DDBJ whole genome shotgun (WGS) entry which is preliminary data.</text>
</comment>
<gene>
    <name evidence="1" type="ORF">PFISCL1PPCAC_5353</name>
</gene>
<name>A0AAV5V392_9BILA</name>
<feature type="non-terminal residue" evidence="1">
    <location>
        <position position="1"/>
    </location>
</feature>
<evidence type="ECO:0000313" key="2">
    <source>
        <dbReference type="Proteomes" id="UP001432322"/>
    </source>
</evidence>
<evidence type="ECO:0000313" key="1">
    <source>
        <dbReference type="EMBL" id="GMT14056.1"/>
    </source>
</evidence>
<dbReference type="EMBL" id="BTSY01000002">
    <property type="protein sequence ID" value="GMT14056.1"/>
    <property type="molecule type" value="Genomic_DNA"/>
</dbReference>
<dbReference type="AlphaFoldDB" id="A0AAV5V392"/>
<feature type="non-terminal residue" evidence="1">
    <location>
        <position position="72"/>
    </location>
</feature>
<evidence type="ECO:0008006" key="3">
    <source>
        <dbReference type="Google" id="ProtNLM"/>
    </source>
</evidence>
<organism evidence="1 2">
    <name type="scientific">Pristionchus fissidentatus</name>
    <dbReference type="NCBI Taxonomy" id="1538716"/>
    <lineage>
        <taxon>Eukaryota</taxon>
        <taxon>Metazoa</taxon>
        <taxon>Ecdysozoa</taxon>
        <taxon>Nematoda</taxon>
        <taxon>Chromadorea</taxon>
        <taxon>Rhabditida</taxon>
        <taxon>Rhabditina</taxon>
        <taxon>Diplogasteromorpha</taxon>
        <taxon>Diplogasteroidea</taxon>
        <taxon>Neodiplogasteridae</taxon>
        <taxon>Pristionchus</taxon>
    </lineage>
</organism>
<sequence length="72" mass="7996">TSSFIKSRVDVDCDCESSVDAIKGQVLVLSCQYAIHENCVEEDIENRIATSDILNMGSAAKEMTIFHIVEWS</sequence>
<dbReference type="Proteomes" id="UP001432322">
    <property type="component" value="Unassembled WGS sequence"/>
</dbReference>
<proteinExistence type="predicted"/>
<protein>
    <recommendedName>
        <fullName evidence="3">RING-type domain-containing protein</fullName>
    </recommendedName>
</protein>
<accession>A0AAV5V392</accession>